<keyword evidence="2" id="KW-1185">Reference proteome</keyword>
<protein>
    <recommendedName>
        <fullName evidence="3">Mor transcription activator family protein</fullName>
    </recommendedName>
</protein>
<dbReference type="AlphaFoldDB" id="A0A1M5V4D0"/>
<dbReference type="Proteomes" id="UP000184278">
    <property type="component" value="Unassembled WGS sequence"/>
</dbReference>
<dbReference type="GeneID" id="89511649"/>
<dbReference type="NCBIfam" id="NF040785">
    <property type="entry name" value="CD3324_fam"/>
    <property type="match status" value="1"/>
</dbReference>
<proteinExistence type="predicted"/>
<reference evidence="2" key="1">
    <citation type="submission" date="2016-11" db="EMBL/GenBank/DDBJ databases">
        <authorList>
            <person name="Varghese N."/>
            <person name="Submissions S."/>
        </authorList>
    </citation>
    <scope>NUCLEOTIDE SEQUENCE [LARGE SCALE GENOMIC DNA]</scope>
    <source>
        <strain evidence="2">DSM 3071</strain>
    </source>
</reference>
<dbReference type="SUPFAM" id="SSF46689">
    <property type="entry name" value="Homeodomain-like"/>
    <property type="match status" value="1"/>
</dbReference>
<gene>
    <name evidence="1" type="ORF">SAMN02745229_00867</name>
</gene>
<accession>A0A1M5V4D0</accession>
<dbReference type="STRING" id="1121131.SAMN02745229_00867"/>
<name>A0A1M5V4D0_BUTFI</name>
<evidence type="ECO:0000313" key="2">
    <source>
        <dbReference type="Proteomes" id="UP000184278"/>
    </source>
</evidence>
<sequence>MKYENAKNILPEKLLKEVQKYAEGKVIYIPKQESAKGWGEASGYRDRLNKRNAMICNRYSAGHSIMEIAEEFYLSPETIKKLVYGKKVNLPMFSPTITSAENYASQGLGEEWVRTYLSSMDEDVPDYSEYFMSELVRIPLRLISIDTDEPVDSGAEDFSDLPLIVIYKNHTFSVPYQQEYLKYLKQEKRNSHYAFVFARNEEYRFFWNNFGKNFQR</sequence>
<dbReference type="InterPro" id="IPR009057">
    <property type="entry name" value="Homeodomain-like_sf"/>
</dbReference>
<dbReference type="InterPro" id="IPR049739">
    <property type="entry name" value="YraL-like"/>
</dbReference>
<evidence type="ECO:0008006" key="3">
    <source>
        <dbReference type="Google" id="ProtNLM"/>
    </source>
</evidence>
<dbReference type="InterPro" id="IPR052411">
    <property type="entry name" value="c-mor_Regulatory_Protein"/>
</dbReference>
<dbReference type="PANTHER" id="PTHR37812">
    <property type="entry name" value="MU-LIKE PROPHAGE FLUMU PROTEIN C"/>
    <property type="match status" value="1"/>
</dbReference>
<dbReference type="PANTHER" id="PTHR37812:SF1">
    <property type="entry name" value="MU-LIKE PROPHAGE FLUMU PROTEIN C"/>
    <property type="match status" value="1"/>
</dbReference>
<organism evidence="1 2">
    <name type="scientific">Butyrivibrio fibrisolvens DSM 3071</name>
    <dbReference type="NCBI Taxonomy" id="1121131"/>
    <lineage>
        <taxon>Bacteria</taxon>
        <taxon>Bacillati</taxon>
        <taxon>Bacillota</taxon>
        <taxon>Clostridia</taxon>
        <taxon>Lachnospirales</taxon>
        <taxon>Lachnospiraceae</taxon>
        <taxon>Butyrivibrio</taxon>
    </lineage>
</organism>
<dbReference type="RefSeq" id="WP_073385795.1">
    <property type="nucleotide sequence ID" value="NZ_FQXK01000006.1"/>
</dbReference>
<evidence type="ECO:0000313" key="1">
    <source>
        <dbReference type="EMBL" id="SHH70127.1"/>
    </source>
</evidence>
<dbReference type="EMBL" id="FQXK01000006">
    <property type="protein sequence ID" value="SHH70127.1"/>
    <property type="molecule type" value="Genomic_DNA"/>
</dbReference>